<organism evidence="3 4">
    <name type="scientific">Sulfitobacter mediterraneus</name>
    <dbReference type="NCBI Taxonomy" id="83219"/>
    <lineage>
        <taxon>Bacteria</taxon>
        <taxon>Pseudomonadati</taxon>
        <taxon>Pseudomonadota</taxon>
        <taxon>Alphaproteobacteria</taxon>
        <taxon>Rhodobacterales</taxon>
        <taxon>Roseobacteraceae</taxon>
        <taxon>Sulfitobacter</taxon>
    </lineage>
</organism>
<feature type="chain" id="PRO_5001611490" evidence="1">
    <location>
        <begin position="20"/>
        <end position="322"/>
    </location>
</feature>
<keyword evidence="4" id="KW-1185">Reference proteome</keyword>
<evidence type="ECO:0000256" key="1">
    <source>
        <dbReference type="SAM" id="SignalP"/>
    </source>
</evidence>
<evidence type="ECO:0000313" key="3">
    <source>
        <dbReference type="EMBL" id="KAJ03073.1"/>
    </source>
</evidence>
<gene>
    <name evidence="3" type="ORF">PM02_11480</name>
</gene>
<dbReference type="Pfam" id="PF01551">
    <property type="entry name" value="Peptidase_M23"/>
    <property type="match status" value="1"/>
</dbReference>
<dbReference type="PANTHER" id="PTHR21666">
    <property type="entry name" value="PEPTIDASE-RELATED"/>
    <property type="match status" value="1"/>
</dbReference>
<name>A0A061STS6_9RHOB</name>
<protein>
    <submittedName>
        <fullName evidence="3">Peptidase M24</fullName>
    </submittedName>
</protein>
<dbReference type="Gene3D" id="2.70.70.10">
    <property type="entry name" value="Glucose Permease (Domain IIA)"/>
    <property type="match status" value="1"/>
</dbReference>
<reference evidence="3 4" key="1">
    <citation type="journal article" date="2014" name="Genome Announc.">
        <title>Draft Genome Sequences of Two Isolates of the Roseobacter Group, Sulfitobacter sp. Strains 3SOLIMAR09 and 1FIGIMAR09, from Harbors of Mallorca Island (Mediterranean Sea).</title>
        <authorList>
            <person name="Mas-Llado M."/>
            <person name="Pina-Villalonga J.M."/>
            <person name="Brunet-Galmes I."/>
            <person name="Nogales B."/>
            <person name="Bosch R."/>
        </authorList>
    </citation>
    <scope>NUCLEOTIDE SEQUENCE [LARGE SCALE GENOMIC DNA]</scope>
    <source>
        <strain evidence="3 4">1FIGIMAR09</strain>
    </source>
</reference>
<proteinExistence type="predicted"/>
<dbReference type="PANTHER" id="PTHR21666:SF270">
    <property type="entry name" value="MUREIN HYDROLASE ACTIVATOR ENVC"/>
    <property type="match status" value="1"/>
</dbReference>
<dbReference type="InterPro" id="IPR016047">
    <property type="entry name" value="M23ase_b-sheet_dom"/>
</dbReference>
<dbReference type="Proteomes" id="UP000027337">
    <property type="component" value="Unassembled WGS sequence"/>
</dbReference>
<comment type="caution">
    <text evidence="3">The sequence shown here is derived from an EMBL/GenBank/DDBJ whole genome shotgun (WGS) entry which is preliminary data.</text>
</comment>
<dbReference type="STRING" id="83219.PM02_11480"/>
<dbReference type="InterPro" id="IPR050570">
    <property type="entry name" value="Cell_wall_metabolism_enzyme"/>
</dbReference>
<feature type="domain" description="M23ase beta-sheet core" evidence="2">
    <location>
        <begin position="62"/>
        <end position="180"/>
    </location>
</feature>
<dbReference type="eggNOG" id="COG0739">
    <property type="taxonomic scope" value="Bacteria"/>
</dbReference>
<evidence type="ECO:0000259" key="2">
    <source>
        <dbReference type="Pfam" id="PF01551"/>
    </source>
</evidence>
<feature type="signal peptide" evidence="1">
    <location>
        <begin position="1"/>
        <end position="19"/>
    </location>
</feature>
<dbReference type="CDD" id="cd12797">
    <property type="entry name" value="M23_peptidase"/>
    <property type="match status" value="1"/>
</dbReference>
<dbReference type="EMBL" id="JEMU01000008">
    <property type="protein sequence ID" value="KAJ03073.1"/>
    <property type="molecule type" value="Genomic_DNA"/>
</dbReference>
<dbReference type="GO" id="GO:0004222">
    <property type="term" value="F:metalloendopeptidase activity"/>
    <property type="evidence" value="ECO:0007669"/>
    <property type="project" value="TreeGrafter"/>
</dbReference>
<sequence>MMLRGLLALLAPFAGPVLAEGFLLDLPIDCDLGQTCYIQQYVDHDPSETAQDYRCAGLSYDGHNGTDFALPHLAMMQQGVPVLAAAPGVVVGLRDGMADEVYSQANAQKVKGRECGNGVVLRHEGGWETQYCHLKSGSLTVEKGDRVAAGTPLGQVGMSGRAAFPHLHLSVRKDGKPVDPFVPSGKTSCSETPSQTLWRDPPPYRAGGLLLSGFADQVPDYSEVKAGTANTRLSAISANIVAFSFGFGFRKGDILDISITGPKGLHLSKRHNFDKAKAQAFRAIGQKRRRAPWPSGDYSGRAVLIRGGAEISSHSWTATIAD</sequence>
<accession>A0A061STS6</accession>
<dbReference type="SUPFAM" id="SSF51261">
    <property type="entry name" value="Duplicated hybrid motif"/>
    <property type="match status" value="1"/>
</dbReference>
<dbReference type="InterPro" id="IPR011055">
    <property type="entry name" value="Dup_hybrid_motif"/>
</dbReference>
<evidence type="ECO:0000313" key="4">
    <source>
        <dbReference type="Proteomes" id="UP000027337"/>
    </source>
</evidence>
<keyword evidence="1" id="KW-0732">Signal</keyword>
<dbReference type="AlphaFoldDB" id="A0A061STS6"/>